<gene>
    <name evidence="2" type="ORF">VNO80_10908</name>
</gene>
<evidence type="ECO:0000256" key="1">
    <source>
        <dbReference type="SAM" id="MobiDB-lite"/>
    </source>
</evidence>
<evidence type="ECO:0000313" key="2">
    <source>
        <dbReference type="EMBL" id="KAK7368876.1"/>
    </source>
</evidence>
<name>A0AAN9NAM9_PHACN</name>
<accession>A0AAN9NAM9</accession>
<reference evidence="2 3" key="1">
    <citation type="submission" date="2024-01" db="EMBL/GenBank/DDBJ databases">
        <title>The genomes of 5 underutilized Papilionoideae crops provide insights into root nodulation and disease resistanc.</title>
        <authorList>
            <person name="Jiang F."/>
        </authorList>
    </citation>
    <scope>NUCLEOTIDE SEQUENCE [LARGE SCALE GENOMIC DNA]</scope>
    <source>
        <strain evidence="2">JINMINGXINNONG_FW02</strain>
        <tissue evidence="2">Leaves</tissue>
    </source>
</reference>
<evidence type="ECO:0000313" key="3">
    <source>
        <dbReference type="Proteomes" id="UP001374584"/>
    </source>
</evidence>
<protein>
    <submittedName>
        <fullName evidence="2">Uncharacterized protein</fullName>
    </submittedName>
</protein>
<feature type="region of interest" description="Disordered" evidence="1">
    <location>
        <begin position="1"/>
        <end position="29"/>
    </location>
</feature>
<dbReference type="Proteomes" id="UP001374584">
    <property type="component" value="Unassembled WGS sequence"/>
</dbReference>
<dbReference type="EMBL" id="JAYMYR010000004">
    <property type="protein sequence ID" value="KAK7368876.1"/>
    <property type="molecule type" value="Genomic_DNA"/>
</dbReference>
<comment type="caution">
    <text evidence="2">The sequence shown here is derived from an EMBL/GenBank/DDBJ whole genome shotgun (WGS) entry which is preliminary data.</text>
</comment>
<proteinExistence type="predicted"/>
<keyword evidence="3" id="KW-1185">Reference proteome</keyword>
<sequence>MSSKDKRDNNQTNKKSKIPLQPKQGRPIDMQIAEREDVPVSALRSSVDEMTEDKVRVAHENCNSCETAIEDKVFRYGGWAYYKIQRGRLCFKTEIPQCWKTE</sequence>
<organism evidence="2 3">
    <name type="scientific">Phaseolus coccineus</name>
    <name type="common">Scarlet runner bean</name>
    <name type="synonym">Phaseolus multiflorus</name>
    <dbReference type="NCBI Taxonomy" id="3886"/>
    <lineage>
        <taxon>Eukaryota</taxon>
        <taxon>Viridiplantae</taxon>
        <taxon>Streptophyta</taxon>
        <taxon>Embryophyta</taxon>
        <taxon>Tracheophyta</taxon>
        <taxon>Spermatophyta</taxon>
        <taxon>Magnoliopsida</taxon>
        <taxon>eudicotyledons</taxon>
        <taxon>Gunneridae</taxon>
        <taxon>Pentapetalae</taxon>
        <taxon>rosids</taxon>
        <taxon>fabids</taxon>
        <taxon>Fabales</taxon>
        <taxon>Fabaceae</taxon>
        <taxon>Papilionoideae</taxon>
        <taxon>50 kb inversion clade</taxon>
        <taxon>NPAAA clade</taxon>
        <taxon>indigoferoid/millettioid clade</taxon>
        <taxon>Phaseoleae</taxon>
        <taxon>Phaseolus</taxon>
    </lineage>
</organism>
<dbReference type="AlphaFoldDB" id="A0AAN9NAM9"/>